<feature type="transmembrane region" description="Helical" evidence="1">
    <location>
        <begin position="12"/>
        <end position="33"/>
    </location>
</feature>
<name>A0A8J7UT77_METVO</name>
<evidence type="ECO:0000256" key="1">
    <source>
        <dbReference type="SAM" id="Phobius"/>
    </source>
</evidence>
<dbReference type="RefSeq" id="WP_209590889.1">
    <property type="nucleotide sequence ID" value="NZ_JAGGMU010000002.1"/>
</dbReference>
<keyword evidence="1" id="KW-0472">Membrane</keyword>
<dbReference type="Proteomes" id="UP000740329">
    <property type="component" value="Unassembled WGS sequence"/>
</dbReference>
<comment type="caution">
    <text evidence="2">The sequence shown here is derived from an EMBL/GenBank/DDBJ whole genome shotgun (WGS) entry which is preliminary data.</text>
</comment>
<protein>
    <submittedName>
        <fullName evidence="2">Uncharacterized protein</fullName>
    </submittedName>
</protein>
<keyword evidence="1" id="KW-0812">Transmembrane</keyword>
<dbReference type="AlphaFoldDB" id="A0A8J7UT77"/>
<sequence length="173" mass="19284">MSLPKNKLYTLLGIIAVILIAIGAITIFSIGYLTPSPVTISSEDGEVVKQINGSQINEEALDVDIDVNYNDLIDHNEQYVGKMIHYNGQIIEVDETDGRSYLIMATKKISEDYYEGNNVKVKYLGTGLIQGSIIDVSGEYRGLTWVEEGSENESIPLINAKMIEDKYKIIMCR</sequence>
<gene>
    <name evidence="2" type="ORF">J3E07_000811</name>
</gene>
<proteinExistence type="predicted"/>
<evidence type="ECO:0000313" key="2">
    <source>
        <dbReference type="EMBL" id="MBP2201399.1"/>
    </source>
</evidence>
<dbReference type="EMBL" id="JAGGMV010000002">
    <property type="protein sequence ID" value="MBP2201399.1"/>
    <property type="molecule type" value="Genomic_DNA"/>
</dbReference>
<evidence type="ECO:0000313" key="3">
    <source>
        <dbReference type="Proteomes" id="UP000740329"/>
    </source>
</evidence>
<reference evidence="2" key="1">
    <citation type="submission" date="2021-03" db="EMBL/GenBank/DDBJ databases">
        <title>Genomic Encyclopedia of Type Strains, Phase IV (KMG-V): Genome sequencing to study the core and pangenomes of soil and plant-associated prokaryotes.</title>
        <authorList>
            <person name="Whitman W."/>
        </authorList>
    </citation>
    <scope>NUCLEOTIDE SEQUENCE</scope>
    <source>
        <strain evidence="2">C4</strain>
    </source>
</reference>
<dbReference type="OrthoDB" id="284641at2157"/>
<accession>A0A8J7UT77</accession>
<organism evidence="2 3">
    <name type="scientific">Methanococcus voltae</name>
    <dbReference type="NCBI Taxonomy" id="2188"/>
    <lineage>
        <taxon>Archaea</taxon>
        <taxon>Methanobacteriati</taxon>
        <taxon>Methanobacteriota</taxon>
        <taxon>Methanomada group</taxon>
        <taxon>Methanococci</taxon>
        <taxon>Methanococcales</taxon>
        <taxon>Methanococcaceae</taxon>
        <taxon>Methanococcus</taxon>
    </lineage>
</organism>
<keyword evidence="1" id="KW-1133">Transmembrane helix</keyword>